<dbReference type="PANTHER" id="PTHR12815:SF47">
    <property type="entry name" value="TRANSLOCATION AND ASSEMBLY MODULE SUBUNIT TAMA"/>
    <property type="match status" value="1"/>
</dbReference>
<feature type="domain" description="Bacterial surface antigen (D15)" evidence="6">
    <location>
        <begin position="682"/>
        <end position="841"/>
    </location>
</feature>
<dbReference type="GO" id="GO:0019867">
    <property type="term" value="C:outer membrane"/>
    <property type="evidence" value="ECO:0007669"/>
    <property type="project" value="InterPro"/>
</dbReference>
<dbReference type="Gene3D" id="2.40.160.50">
    <property type="entry name" value="membrane protein fhac: a member of the omp85/tpsb transporter family"/>
    <property type="match status" value="1"/>
</dbReference>
<dbReference type="OrthoDB" id="9814535at2"/>
<dbReference type="PANTHER" id="PTHR12815">
    <property type="entry name" value="SORTING AND ASSEMBLY MACHINERY SAMM50 PROTEIN FAMILY MEMBER"/>
    <property type="match status" value="1"/>
</dbReference>
<dbReference type="Proteomes" id="UP000184532">
    <property type="component" value="Unassembled WGS sequence"/>
</dbReference>
<evidence type="ECO:0000259" key="6">
    <source>
        <dbReference type="Pfam" id="PF01103"/>
    </source>
</evidence>
<comment type="subcellular location">
    <subcellularLocation>
        <location evidence="1">Membrane</location>
    </subcellularLocation>
</comment>
<keyword evidence="8" id="KW-1185">Reference proteome</keyword>
<evidence type="ECO:0000256" key="5">
    <source>
        <dbReference type="ARBA" id="ARBA00023237"/>
    </source>
</evidence>
<protein>
    <submittedName>
        <fullName evidence="7">Surface antigen</fullName>
    </submittedName>
</protein>
<evidence type="ECO:0000256" key="4">
    <source>
        <dbReference type="ARBA" id="ARBA00023136"/>
    </source>
</evidence>
<dbReference type="STRING" id="570519.SAMN04488116_2743"/>
<evidence type="ECO:0000313" key="8">
    <source>
        <dbReference type="Proteomes" id="UP000184532"/>
    </source>
</evidence>
<evidence type="ECO:0000256" key="3">
    <source>
        <dbReference type="ARBA" id="ARBA00022729"/>
    </source>
</evidence>
<dbReference type="RefSeq" id="WP_073180577.1">
    <property type="nucleotide sequence ID" value="NZ_FQWL01000004.1"/>
</dbReference>
<dbReference type="InterPro" id="IPR039910">
    <property type="entry name" value="D15-like"/>
</dbReference>
<dbReference type="AlphaFoldDB" id="A0A1M5N9Z7"/>
<evidence type="ECO:0000313" key="7">
    <source>
        <dbReference type="EMBL" id="SHG86321.1"/>
    </source>
</evidence>
<sequence length="866" mass="99801">MRGSYGLMHYWAKIGLLLLMLTMLGCNTLKKVDDGELLLTKNSIYTDEDKIKDEDIRSLISQKPNSSVLGYPLRLNLYNLAKENPDSSFTDWLHRKEKREKRLNNFLSEKQVNRLRESFVVKGASEFLKRIGEPPSIIDTALTQKTVDRLKAYYNSKGYFNNTGHYTIVQGKRKKRAEIEYRIQLEQPFMLDTIIKNITSPELDSIYNVAASESFVKDGDQFDLAKFNSERERLTALFRNSGVYNFQESSINYDILRDTSKVANDQLMDVQLNVQKPRSIGDSISNVSPYRIHRFEKINIYADYQINGNADSLKSINYEDYTIFYHDELKYKPKALTDAIFFEKDSVYRDLDRIRSYRQITNLNTFRYPNMEFIPDTTQARLISNIYLSPRPKFSLNLDFDITHSNIQRIGTAFSAGVITRNVFGGAETLSINARGSVGLLSDASLSDGEFTSELGGDINITFPRIWLPFSTENVIPYYMLPQSRFLVGTNFQKNIGLDRQSFNSVLSFNWSPDTRLKHNIELLNVEFVRNVNPDNFFNEYRNTYSRLDEVADQFETNPDFASFYDENVDPGQDDDDDLELLIPDGTTAFTDAVLQPGFDIDNDDLATVRSIEERRQRLTENNLIFASNYTFTKNSKLDINDNDFYQFRFKLESAGNLLSLLEDVVPYNKNDNDQLLVFGVPFTQYLKTELDYIKHWELADSKVLAFRSFFGMAVPYGNSESVPFVRSYFAGGSNDNRAWNAYELGPGSTNNINDFNEANLKIALNLEYRFPIAGDVKGAFFADAGNIWNVFDNEDNPDAIFDNFSSLADLALGTGMGLRYDFTYFVFRLDMGFKTYNPAEEWSKRWFRDYNLKNAVFNIGINYPF</sequence>
<dbReference type="InterPro" id="IPR000184">
    <property type="entry name" value="Bac_surfAg_D15"/>
</dbReference>
<evidence type="ECO:0000256" key="1">
    <source>
        <dbReference type="ARBA" id="ARBA00004370"/>
    </source>
</evidence>
<evidence type="ECO:0000256" key="2">
    <source>
        <dbReference type="ARBA" id="ARBA00022692"/>
    </source>
</evidence>
<dbReference type="Pfam" id="PF01103">
    <property type="entry name" value="Omp85"/>
    <property type="match status" value="1"/>
</dbReference>
<dbReference type="EMBL" id="FQWL01000004">
    <property type="protein sequence ID" value="SHG86321.1"/>
    <property type="molecule type" value="Genomic_DNA"/>
</dbReference>
<keyword evidence="3" id="KW-0732">Signal</keyword>
<organism evidence="7 8">
    <name type="scientific">Flagellimonas flava</name>
    <dbReference type="NCBI Taxonomy" id="570519"/>
    <lineage>
        <taxon>Bacteria</taxon>
        <taxon>Pseudomonadati</taxon>
        <taxon>Bacteroidota</taxon>
        <taxon>Flavobacteriia</taxon>
        <taxon>Flavobacteriales</taxon>
        <taxon>Flavobacteriaceae</taxon>
        <taxon>Flagellimonas</taxon>
    </lineage>
</organism>
<reference evidence="8" key="1">
    <citation type="submission" date="2016-11" db="EMBL/GenBank/DDBJ databases">
        <authorList>
            <person name="Varghese N."/>
            <person name="Submissions S."/>
        </authorList>
    </citation>
    <scope>NUCLEOTIDE SEQUENCE [LARGE SCALE GENOMIC DNA]</scope>
    <source>
        <strain evidence="8">DSM 22638</strain>
    </source>
</reference>
<proteinExistence type="predicted"/>
<accession>A0A1M5N9Z7</accession>
<keyword evidence="4" id="KW-0472">Membrane</keyword>
<keyword evidence="2" id="KW-0812">Transmembrane</keyword>
<name>A0A1M5N9Z7_9FLAO</name>
<gene>
    <name evidence="7" type="ORF">SAMN04488116_2743</name>
</gene>
<keyword evidence="5" id="KW-0998">Cell outer membrane</keyword>
<dbReference type="PROSITE" id="PS51257">
    <property type="entry name" value="PROKAR_LIPOPROTEIN"/>
    <property type="match status" value="1"/>
</dbReference>